<accession>A0AA35KLE8</accession>
<name>A0AA35KLE8_9SAUR</name>
<keyword evidence="3" id="KW-1185">Reference proteome</keyword>
<dbReference type="AlphaFoldDB" id="A0AA35KLE8"/>
<evidence type="ECO:0000256" key="1">
    <source>
        <dbReference type="SAM" id="MobiDB-lite"/>
    </source>
</evidence>
<dbReference type="EMBL" id="OX395132">
    <property type="protein sequence ID" value="CAI5779088.1"/>
    <property type="molecule type" value="Genomic_DNA"/>
</dbReference>
<organism evidence="2 3">
    <name type="scientific">Podarcis lilfordi</name>
    <name type="common">Lilford's wall lizard</name>
    <dbReference type="NCBI Taxonomy" id="74358"/>
    <lineage>
        <taxon>Eukaryota</taxon>
        <taxon>Metazoa</taxon>
        <taxon>Chordata</taxon>
        <taxon>Craniata</taxon>
        <taxon>Vertebrata</taxon>
        <taxon>Euteleostomi</taxon>
        <taxon>Lepidosauria</taxon>
        <taxon>Squamata</taxon>
        <taxon>Bifurcata</taxon>
        <taxon>Unidentata</taxon>
        <taxon>Episquamata</taxon>
        <taxon>Laterata</taxon>
        <taxon>Lacertibaenia</taxon>
        <taxon>Lacertidae</taxon>
        <taxon>Podarcis</taxon>
    </lineage>
</organism>
<feature type="compositionally biased region" description="Pro residues" evidence="1">
    <location>
        <begin position="75"/>
        <end position="88"/>
    </location>
</feature>
<reference evidence="2" key="1">
    <citation type="submission" date="2022-12" db="EMBL/GenBank/DDBJ databases">
        <authorList>
            <person name="Alioto T."/>
            <person name="Alioto T."/>
            <person name="Gomez Garrido J."/>
        </authorList>
    </citation>
    <scope>NUCLEOTIDE SEQUENCE</scope>
</reference>
<sequence>MILPQMHKSGRLHLLHPLRPRSAAAAAWLGQVAPLQQQQQTLCMFFFGEERSELPPRIRSCLPARLRRAPLPPSLLPLLPPPPPPPLPRSKAQWRSLRGAVEEQAGAGALQKDASLAKRSSLVEAHDA</sequence>
<gene>
    <name evidence="2" type="ORF">PODLI_1B020324</name>
</gene>
<evidence type="ECO:0000313" key="3">
    <source>
        <dbReference type="Proteomes" id="UP001178461"/>
    </source>
</evidence>
<protein>
    <submittedName>
        <fullName evidence="2">Uncharacterized protein</fullName>
    </submittedName>
</protein>
<proteinExistence type="predicted"/>
<dbReference type="Proteomes" id="UP001178461">
    <property type="component" value="Chromosome 7"/>
</dbReference>
<feature type="region of interest" description="Disordered" evidence="1">
    <location>
        <begin position="75"/>
        <end position="128"/>
    </location>
</feature>
<evidence type="ECO:0000313" key="2">
    <source>
        <dbReference type="EMBL" id="CAI5779088.1"/>
    </source>
</evidence>